<dbReference type="EMBL" id="LGTO01000007">
    <property type="protein sequence ID" value="KNE19316.1"/>
    <property type="molecule type" value="Genomic_DNA"/>
</dbReference>
<dbReference type="Proteomes" id="UP000036780">
    <property type="component" value="Unassembled WGS sequence"/>
</dbReference>
<feature type="transmembrane region" description="Helical" evidence="8">
    <location>
        <begin position="276"/>
        <end position="298"/>
    </location>
</feature>
<comment type="subcellular location">
    <subcellularLocation>
        <location evidence="1">Membrane</location>
        <topology evidence="1">Multi-pass membrane protein</topology>
    </subcellularLocation>
</comment>
<evidence type="ECO:0000256" key="5">
    <source>
        <dbReference type="ARBA" id="ARBA00022692"/>
    </source>
</evidence>
<feature type="transmembrane region" description="Helical" evidence="8">
    <location>
        <begin position="339"/>
        <end position="360"/>
    </location>
</feature>
<keyword evidence="10" id="KW-1185">Reference proteome</keyword>
<keyword evidence="5 8" id="KW-0812">Transmembrane</keyword>
<dbReference type="OrthoDB" id="2716906at2"/>
<comment type="similarity">
    <text evidence="2">Belongs to the amino acid-polyamine-organocation (APC) superfamily. Spore germination protein (SGP) (TC 2.A.3.9) family.</text>
</comment>
<evidence type="ECO:0000256" key="8">
    <source>
        <dbReference type="SAM" id="Phobius"/>
    </source>
</evidence>
<dbReference type="RefSeq" id="WP_050351843.1">
    <property type="nucleotide sequence ID" value="NZ_BOSN01000006.1"/>
</dbReference>
<evidence type="ECO:0000256" key="6">
    <source>
        <dbReference type="ARBA" id="ARBA00022989"/>
    </source>
</evidence>
<dbReference type="GeneID" id="66872409"/>
<feature type="transmembrane region" description="Helical" evidence="8">
    <location>
        <begin position="87"/>
        <end position="110"/>
    </location>
</feature>
<evidence type="ECO:0000313" key="9">
    <source>
        <dbReference type="EMBL" id="KNE19316.1"/>
    </source>
</evidence>
<keyword evidence="3" id="KW-0813">Transport</keyword>
<name>A0A0L0QL74_VIRPA</name>
<evidence type="ECO:0000256" key="2">
    <source>
        <dbReference type="ARBA" id="ARBA00007998"/>
    </source>
</evidence>
<keyword evidence="4" id="KW-0309">Germination</keyword>
<dbReference type="InterPro" id="IPR004761">
    <property type="entry name" value="Spore_GerAB"/>
</dbReference>
<gene>
    <name evidence="9" type="ORF">AFK71_12450</name>
</gene>
<feature type="transmembrane region" description="Helical" evidence="8">
    <location>
        <begin position="224"/>
        <end position="246"/>
    </location>
</feature>
<protein>
    <submittedName>
        <fullName evidence="9">Spore gernimation protein</fullName>
    </submittedName>
</protein>
<evidence type="ECO:0000256" key="1">
    <source>
        <dbReference type="ARBA" id="ARBA00004141"/>
    </source>
</evidence>
<proteinExistence type="inferred from homology"/>
<organism evidence="9 10">
    <name type="scientific">Virgibacillus pantothenticus</name>
    <dbReference type="NCBI Taxonomy" id="1473"/>
    <lineage>
        <taxon>Bacteria</taxon>
        <taxon>Bacillati</taxon>
        <taxon>Bacillota</taxon>
        <taxon>Bacilli</taxon>
        <taxon>Bacillales</taxon>
        <taxon>Bacillaceae</taxon>
        <taxon>Virgibacillus</taxon>
    </lineage>
</organism>
<comment type="caution">
    <text evidence="9">The sequence shown here is derived from an EMBL/GenBank/DDBJ whole genome shotgun (WGS) entry which is preliminary data.</text>
</comment>
<dbReference type="PANTHER" id="PTHR34975:SF2">
    <property type="entry name" value="SPORE GERMINATION PROTEIN A2"/>
    <property type="match status" value="1"/>
</dbReference>
<dbReference type="PATRIC" id="fig|1473.5.peg.1061"/>
<dbReference type="Gene3D" id="1.20.1740.10">
    <property type="entry name" value="Amino acid/polyamine transporter I"/>
    <property type="match status" value="1"/>
</dbReference>
<dbReference type="Pfam" id="PF03845">
    <property type="entry name" value="Spore_permease"/>
    <property type="match status" value="1"/>
</dbReference>
<feature type="transmembrane region" description="Helical" evidence="8">
    <location>
        <begin position="192"/>
        <end position="212"/>
    </location>
</feature>
<keyword evidence="6 8" id="KW-1133">Transmembrane helix</keyword>
<dbReference type="NCBIfam" id="TIGR00912">
    <property type="entry name" value="2A0309"/>
    <property type="match status" value="1"/>
</dbReference>
<accession>A0A0L0QL74</accession>
<feature type="transmembrane region" description="Helical" evidence="8">
    <location>
        <begin position="310"/>
        <end position="327"/>
    </location>
</feature>
<sequence length="369" mass="41318">MREFEYADAKISDKELMIAIPSITVGVGILNLPKKIAETTVGSDGWVGILIAGIIFTGLAWAITKLCSMYPHQLFVEFAGSLVTKPVAIIITILLSLKGILISGFVLRTISEIAKEYLFDRTPIEVIALTFILVVIYAISGSRVGLFRLNMMFFPIIVFIIFLVGIFSINWFDTINYLPVFKTDLKGYVLATKSSAFAFTGLFMLLFYTTLVRTPKKAPKSASIGMSMVPVFYIIIYLMCIGVFGFTGTSNLNYPIIELAKEIEIPGGFFERFDSIFFVIWIMAIFNTVTMAFDASIYALESVFKVKKKLLIYILAPIVFLIGMLPQDVLSLQKFGDFVSMYGVFITGSVTIVLLLISYFKKRRKAKQR</sequence>
<dbReference type="GO" id="GO:0016020">
    <property type="term" value="C:membrane"/>
    <property type="evidence" value="ECO:0007669"/>
    <property type="project" value="UniProtKB-SubCell"/>
</dbReference>
<evidence type="ECO:0000256" key="7">
    <source>
        <dbReference type="ARBA" id="ARBA00023136"/>
    </source>
</evidence>
<feature type="transmembrane region" description="Helical" evidence="8">
    <location>
        <begin position="45"/>
        <end position="66"/>
    </location>
</feature>
<keyword evidence="7 8" id="KW-0472">Membrane</keyword>
<feature type="transmembrane region" description="Helical" evidence="8">
    <location>
        <begin position="152"/>
        <end position="172"/>
    </location>
</feature>
<evidence type="ECO:0000313" key="10">
    <source>
        <dbReference type="Proteomes" id="UP000036780"/>
    </source>
</evidence>
<reference evidence="10" key="1">
    <citation type="submission" date="2015-07" db="EMBL/GenBank/DDBJ databases">
        <title>Fjat-10053 dsm26.</title>
        <authorList>
            <person name="Liu B."/>
            <person name="Wang J."/>
            <person name="Zhu Y."/>
            <person name="Liu G."/>
            <person name="Chen Q."/>
            <person name="Chen Z."/>
            <person name="Lan J."/>
            <person name="Che J."/>
            <person name="Ge C."/>
            <person name="Shi H."/>
            <person name="Pan Z."/>
            <person name="Liu X."/>
        </authorList>
    </citation>
    <scope>NUCLEOTIDE SEQUENCE [LARGE SCALE GENOMIC DNA]</scope>
    <source>
        <strain evidence="10">DSM 26</strain>
    </source>
</reference>
<dbReference type="AlphaFoldDB" id="A0A0L0QL74"/>
<dbReference type="GO" id="GO:0009847">
    <property type="term" value="P:spore germination"/>
    <property type="evidence" value="ECO:0007669"/>
    <property type="project" value="InterPro"/>
</dbReference>
<evidence type="ECO:0000256" key="4">
    <source>
        <dbReference type="ARBA" id="ARBA00022544"/>
    </source>
</evidence>
<evidence type="ECO:0000256" key="3">
    <source>
        <dbReference type="ARBA" id="ARBA00022448"/>
    </source>
</evidence>
<dbReference type="PANTHER" id="PTHR34975">
    <property type="entry name" value="SPORE GERMINATION PROTEIN A2"/>
    <property type="match status" value="1"/>
</dbReference>
<feature type="transmembrane region" description="Helical" evidence="8">
    <location>
        <begin position="122"/>
        <end position="140"/>
    </location>
</feature>